<protein>
    <submittedName>
        <fullName evidence="1">Uncharacterized protein</fullName>
    </submittedName>
</protein>
<sequence>MEEKTDWVSLLQEKGLCGYNIHIEQQMSKLIELSVAEFGLIFEIVYNAQATKIQLKKLWKKCRSTNTNPHRKEIHLQCKVIFPLPMRLFECNKPLYETYVMKRCLVFAHFTFYVHQLFVEINRFNAITEDVFIQVLCRFLFANELYSHIYYLWEASVKKCLLDSELTSHTDVWLQKMAFVLYSTLIFADPRVFLQWEAFVTTELLAITPYS</sequence>
<evidence type="ECO:0000313" key="2">
    <source>
        <dbReference type="Proteomes" id="UP000023152"/>
    </source>
</evidence>
<keyword evidence="2" id="KW-1185">Reference proteome</keyword>
<dbReference type="Proteomes" id="UP000023152">
    <property type="component" value="Unassembled WGS sequence"/>
</dbReference>
<proteinExistence type="predicted"/>
<accession>X6NEN0</accession>
<dbReference type="EMBL" id="ASPP01009235">
    <property type="protein sequence ID" value="ETO24406.1"/>
    <property type="molecule type" value="Genomic_DNA"/>
</dbReference>
<name>X6NEN0_RETFI</name>
<dbReference type="AlphaFoldDB" id="X6NEN0"/>
<reference evidence="1 2" key="1">
    <citation type="journal article" date="2013" name="Curr. Biol.">
        <title>The Genome of the Foraminiferan Reticulomyxa filosa.</title>
        <authorList>
            <person name="Glockner G."/>
            <person name="Hulsmann N."/>
            <person name="Schleicher M."/>
            <person name="Noegel A.A."/>
            <person name="Eichinger L."/>
            <person name="Gallinger C."/>
            <person name="Pawlowski J."/>
            <person name="Sierra R."/>
            <person name="Euteneuer U."/>
            <person name="Pillet L."/>
            <person name="Moustafa A."/>
            <person name="Platzer M."/>
            <person name="Groth M."/>
            <person name="Szafranski K."/>
            <person name="Schliwa M."/>
        </authorList>
    </citation>
    <scope>NUCLEOTIDE SEQUENCE [LARGE SCALE GENOMIC DNA]</scope>
</reference>
<comment type="caution">
    <text evidence="1">The sequence shown here is derived from an EMBL/GenBank/DDBJ whole genome shotgun (WGS) entry which is preliminary data.</text>
</comment>
<gene>
    <name evidence="1" type="ORF">RFI_12752</name>
</gene>
<organism evidence="1 2">
    <name type="scientific">Reticulomyxa filosa</name>
    <dbReference type="NCBI Taxonomy" id="46433"/>
    <lineage>
        <taxon>Eukaryota</taxon>
        <taxon>Sar</taxon>
        <taxon>Rhizaria</taxon>
        <taxon>Retaria</taxon>
        <taxon>Foraminifera</taxon>
        <taxon>Monothalamids</taxon>
        <taxon>Reticulomyxidae</taxon>
        <taxon>Reticulomyxa</taxon>
    </lineage>
</organism>
<evidence type="ECO:0000313" key="1">
    <source>
        <dbReference type="EMBL" id="ETO24406.1"/>
    </source>
</evidence>